<keyword evidence="12" id="KW-1185">Reference proteome</keyword>
<dbReference type="GO" id="GO:0051539">
    <property type="term" value="F:4 iron, 4 sulfur cluster binding"/>
    <property type="evidence" value="ECO:0007669"/>
    <property type="project" value="UniProtKB-KW"/>
</dbReference>
<dbReference type="SFLD" id="SFLDG01118">
    <property type="entry name" value="activating_enzymes__group_2"/>
    <property type="match status" value="1"/>
</dbReference>
<keyword evidence="7" id="KW-0408">Iron</keyword>
<gene>
    <name evidence="11" type="primary">hpdA</name>
    <name evidence="11" type="ORF">STSP2_03490</name>
</gene>
<name>A0A1U9NRC0_9BACT</name>
<dbReference type="KEGG" id="alus:STSP2_03490"/>
<evidence type="ECO:0000256" key="1">
    <source>
        <dbReference type="ARBA" id="ARBA00001966"/>
    </source>
</evidence>
<dbReference type="GO" id="GO:0016491">
    <property type="term" value="F:oxidoreductase activity"/>
    <property type="evidence" value="ECO:0007669"/>
    <property type="project" value="UniProtKB-KW"/>
</dbReference>
<dbReference type="GO" id="GO:0046872">
    <property type="term" value="F:metal ion binding"/>
    <property type="evidence" value="ECO:0007669"/>
    <property type="project" value="UniProtKB-KW"/>
</dbReference>
<keyword evidence="6 11" id="KW-0560">Oxidoreductase</keyword>
<dbReference type="InterPro" id="IPR001989">
    <property type="entry name" value="Radical_activat_CS"/>
</dbReference>
<reference evidence="12" key="1">
    <citation type="submission" date="2017-02" db="EMBL/GenBank/DDBJ databases">
        <title>Comparative genomics and description of representatives of a novel lineage of planctomycetes thriving in anoxic sediments.</title>
        <authorList>
            <person name="Spring S."/>
            <person name="Bunk B."/>
            <person name="Sproer C."/>
        </authorList>
    </citation>
    <scope>NUCLEOTIDE SEQUENCE [LARGE SCALE GENOMIC DNA]</scope>
    <source>
        <strain evidence="12">ST-NAGAB-D1</strain>
    </source>
</reference>
<dbReference type="PANTHER" id="PTHR30352:SF4">
    <property type="entry name" value="PYRUVATE FORMATE-LYASE 2-ACTIVATING ENZYME"/>
    <property type="match status" value="1"/>
</dbReference>
<keyword evidence="4" id="KW-0949">S-adenosyl-L-methionine</keyword>
<evidence type="ECO:0000313" key="11">
    <source>
        <dbReference type="EMBL" id="AQT70284.1"/>
    </source>
</evidence>
<dbReference type="SFLD" id="SFLDG01066">
    <property type="entry name" value="organic_radical-activating_enz"/>
    <property type="match status" value="1"/>
</dbReference>
<dbReference type="EC" id="1.97.1.-" evidence="11"/>
<dbReference type="InterPro" id="IPR058240">
    <property type="entry name" value="rSAM_sf"/>
</dbReference>
<dbReference type="InterPro" id="IPR013785">
    <property type="entry name" value="Aldolase_TIM"/>
</dbReference>
<evidence type="ECO:0000259" key="10">
    <source>
        <dbReference type="PROSITE" id="PS51918"/>
    </source>
</evidence>
<dbReference type="STRING" id="1936003.STSP2_03490"/>
<dbReference type="InterPro" id="IPR040074">
    <property type="entry name" value="BssD/PflA/YjjW"/>
</dbReference>
<dbReference type="InterPro" id="IPR012839">
    <property type="entry name" value="Organic_radical_activase"/>
</dbReference>
<dbReference type="InterPro" id="IPR017900">
    <property type="entry name" value="4Fe4S_Fe_S_CS"/>
</dbReference>
<dbReference type="PROSITE" id="PS51918">
    <property type="entry name" value="RADICAL_SAM"/>
    <property type="match status" value="1"/>
</dbReference>
<evidence type="ECO:0000256" key="6">
    <source>
        <dbReference type="ARBA" id="ARBA00023002"/>
    </source>
</evidence>
<evidence type="ECO:0000259" key="9">
    <source>
        <dbReference type="PROSITE" id="PS51379"/>
    </source>
</evidence>
<keyword evidence="8" id="KW-0411">Iron-sulfur</keyword>
<comment type="cofactor">
    <cofactor evidence="1">
        <name>[4Fe-4S] cluster</name>
        <dbReference type="ChEBI" id="CHEBI:49883"/>
    </cofactor>
</comment>
<feature type="domain" description="4Fe-4S ferredoxin-type" evidence="9">
    <location>
        <begin position="74"/>
        <end position="99"/>
    </location>
</feature>
<dbReference type="Gene3D" id="3.30.70.20">
    <property type="match status" value="1"/>
</dbReference>
<dbReference type="InterPro" id="IPR017896">
    <property type="entry name" value="4Fe4S_Fe-S-bd"/>
</dbReference>
<dbReference type="NCBIfam" id="TIGR02494">
    <property type="entry name" value="PFLE_PFLC"/>
    <property type="match status" value="1"/>
</dbReference>
<proteinExistence type="inferred from homology"/>
<evidence type="ECO:0000256" key="3">
    <source>
        <dbReference type="ARBA" id="ARBA00022485"/>
    </source>
</evidence>
<feature type="domain" description="Radical SAM core" evidence="10">
    <location>
        <begin position="13"/>
        <end position="291"/>
    </location>
</feature>
<evidence type="ECO:0000256" key="8">
    <source>
        <dbReference type="ARBA" id="ARBA00023014"/>
    </source>
</evidence>
<evidence type="ECO:0000256" key="2">
    <source>
        <dbReference type="ARBA" id="ARBA00009777"/>
    </source>
</evidence>
<keyword evidence="5" id="KW-0479">Metal-binding</keyword>
<dbReference type="SUPFAM" id="SSF102114">
    <property type="entry name" value="Radical SAM enzymes"/>
    <property type="match status" value="1"/>
</dbReference>
<dbReference type="InterPro" id="IPR034457">
    <property type="entry name" value="Organic_radical-activating"/>
</dbReference>
<dbReference type="EMBL" id="CP019791">
    <property type="protein sequence ID" value="AQT70284.1"/>
    <property type="molecule type" value="Genomic_DNA"/>
</dbReference>
<dbReference type="PROSITE" id="PS01087">
    <property type="entry name" value="RADICAL_ACTIVATING"/>
    <property type="match status" value="1"/>
</dbReference>
<sequence length="296" mass="31876">MGVVFDIKKYAIHDGPGIRTTVFLKGCPLRCVWCHNPESWRLRPEVGVRSGRCVRCGACVQACEKGAAEPGRGVDGEVCSVCGGCVTACASGAREVIGEEKTVEQVVREVEKDIIFYDESGGGATFSGGEPLMQAEFLAECLEQLRRQDIHTAVDTTCYADAEVLRAISGDVDLFLCDIKHMDSGKHRSSTGVGNELILANIEMLAGIGKQMYVRVPVVPGFNADEENVARTAEFVSGLKTVRRVDVLPYNLGGVEKAGRLGHSGGIERFEMPQDEDMSKILDVFAAFGLDARVGG</sequence>
<organism evidence="11 12">
    <name type="scientific">Anaerohalosphaera lusitana</name>
    <dbReference type="NCBI Taxonomy" id="1936003"/>
    <lineage>
        <taxon>Bacteria</taxon>
        <taxon>Pseudomonadati</taxon>
        <taxon>Planctomycetota</taxon>
        <taxon>Phycisphaerae</taxon>
        <taxon>Sedimentisphaerales</taxon>
        <taxon>Anaerohalosphaeraceae</taxon>
        <taxon>Anaerohalosphaera</taxon>
    </lineage>
</organism>
<dbReference type="PIRSF" id="PIRSF000371">
    <property type="entry name" value="PFL_act_enz"/>
    <property type="match status" value="1"/>
</dbReference>
<dbReference type="PROSITE" id="PS00198">
    <property type="entry name" value="4FE4S_FER_1"/>
    <property type="match status" value="1"/>
</dbReference>
<dbReference type="PANTHER" id="PTHR30352">
    <property type="entry name" value="PYRUVATE FORMATE-LYASE-ACTIVATING ENZYME"/>
    <property type="match status" value="1"/>
</dbReference>
<protein>
    <submittedName>
        <fullName evidence="11">4-hydroxyphenylacetate decarboxylase activating enzyme</fullName>
        <ecNumber evidence="11">1.97.1.-</ecNumber>
    </submittedName>
</protein>
<dbReference type="RefSeq" id="WP_169853307.1">
    <property type="nucleotide sequence ID" value="NZ_CP019791.1"/>
</dbReference>
<evidence type="ECO:0000256" key="5">
    <source>
        <dbReference type="ARBA" id="ARBA00022723"/>
    </source>
</evidence>
<dbReference type="Proteomes" id="UP000189674">
    <property type="component" value="Chromosome"/>
</dbReference>
<dbReference type="SFLD" id="SFLDS00029">
    <property type="entry name" value="Radical_SAM"/>
    <property type="match status" value="1"/>
</dbReference>
<dbReference type="AlphaFoldDB" id="A0A1U9NRC0"/>
<feature type="domain" description="4Fe-4S ferredoxin-type" evidence="9">
    <location>
        <begin position="44"/>
        <end position="73"/>
    </location>
</feature>
<evidence type="ECO:0000256" key="7">
    <source>
        <dbReference type="ARBA" id="ARBA00023004"/>
    </source>
</evidence>
<dbReference type="PROSITE" id="PS51379">
    <property type="entry name" value="4FE4S_FER_2"/>
    <property type="match status" value="2"/>
</dbReference>
<evidence type="ECO:0000313" key="12">
    <source>
        <dbReference type="Proteomes" id="UP000189674"/>
    </source>
</evidence>
<comment type="similarity">
    <text evidence="2">Belongs to the organic radical-activating enzymes family.</text>
</comment>
<dbReference type="InterPro" id="IPR007197">
    <property type="entry name" value="rSAM"/>
</dbReference>
<evidence type="ECO:0000256" key="4">
    <source>
        <dbReference type="ARBA" id="ARBA00022691"/>
    </source>
</evidence>
<keyword evidence="3" id="KW-0004">4Fe-4S</keyword>
<accession>A0A1U9NRC0</accession>
<dbReference type="Gene3D" id="3.20.20.70">
    <property type="entry name" value="Aldolase class I"/>
    <property type="match status" value="1"/>
</dbReference>
<dbReference type="SUPFAM" id="SSF54862">
    <property type="entry name" value="4Fe-4S ferredoxins"/>
    <property type="match status" value="1"/>
</dbReference>
<dbReference type="Pfam" id="PF04055">
    <property type="entry name" value="Radical_SAM"/>
    <property type="match status" value="1"/>
</dbReference>